<proteinExistence type="predicted"/>
<evidence type="ECO:0000256" key="1">
    <source>
        <dbReference type="SAM" id="MobiDB-lite"/>
    </source>
</evidence>
<keyword evidence="3" id="KW-1185">Reference proteome</keyword>
<dbReference type="Proteomes" id="UP001158045">
    <property type="component" value="Unassembled WGS sequence"/>
</dbReference>
<organism evidence="2 3">
    <name type="scientific">Fusibacter bizertensis</name>
    <dbReference type="NCBI Taxonomy" id="1488331"/>
    <lineage>
        <taxon>Bacteria</taxon>
        <taxon>Bacillati</taxon>
        <taxon>Bacillota</taxon>
        <taxon>Clostridia</taxon>
        <taxon>Eubacteriales</taxon>
        <taxon>Eubacteriales Family XII. Incertae Sedis</taxon>
        <taxon>Fusibacter</taxon>
    </lineage>
</organism>
<dbReference type="RefSeq" id="WP_281095332.1">
    <property type="nucleotide sequence ID" value="NZ_JARYZI010000012.1"/>
</dbReference>
<dbReference type="NCBIfam" id="NF047340">
    <property type="entry name" value="Athe_2463_dom"/>
    <property type="match status" value="1"/>
</dbReference>
<gene>
    <name evidence="2" type="ORF">QE109_14855</name>
</gene>
<evidence type="ECO:0000313" key="2">
    <source>
        <dbReference type="EMBL" id="MDH8679436.1"/>
    </source>
</evidence>
<sequence length="1626" mass="183464">MNKCKFSLLLIFFVLLQIVPIFPHAIVSASTYSTSTAYYDGTHKNKYFTATEWEQVKIDYNIPALTPRVDIKNLPFNIELWKEKNIIVYGDFSAVSSTVNDFKNATGDLDAEGKYIETPNKGYYESGTGEYRYHGYDANHSLYTNGDFPIDANSGMKATAKNWIYRIWDQKTPYYSDSRIKEASLYNQVATGTLPTPTKDKDKIQKWINDGIPFEISNTNNTDKSGYNYAQVLTPPTTRMAGETLMYHLSKYDGNPWYQVFSLTQIKAKEITPVEATVTIIGVSDVINNGKVDKKFSVKVDGLLLDEAFYADDILMTSRYTRDDIGSWSMELKNNFTPEVQTLVGKRTSAEAGSMEFTVVIPYDTYEPMLTEDEQSITPIFTGKATCIFTTGDQSSETATTSGKIEALIIDEKDQVAINITAPHEMLDTEKFKIVDSTTGDDFTRTVELNGAILSEAEADEFLSGNHLFPLIGEDKVYTYSVTYLDNVTDHSYAFMNYILVYTTKPKAQMTVTGTFKENRLISASSDIGSVNSAYLMANASITPFLFDATTSSGNNGLVKFGTKNTSNLAFIVKGQEQVNIQIRATATVNPSKIERSDIPSGYHTSNLYTYTLYTLEDYTPSLIANVWNGTLTRNETLDFYYDAVSTDNDLISVNTYKILFDANDDGVFETVVKQGNYADFTAYQPSSLGHYKIIFYAEETFGQPTLAQFITADDQRTFTLEREFYVDNLAPMTKLFTDIEYDFPQADVIVLNDQEITRELNNSIVSERVNWINGLRQSSVDASVQVWDLYTYIYSQSASTTVNSGGSTPPATTSYSSGGYSGTLSKYNTVNNQYQVDNGYYKTVTDTIPISDSQSQTGTATYTYTGSSWYVSQSYGMTSLPSTISYNSGGYVGTMSKSGGGVTSDDGPPSGGGEAGDTYSRTTTWEAIYTGTASKSVQVWQSNWVWYNDYTGYYSGTIYKNVKQAFTPTFRINSDKYLVYFADGNINNQVDIQAIKDKGTVKVIMVGKASTKSLLTYDYYIDSSKTLSQIMGEVNTIVADANPYENKQLVQVGETFMIQKADYDQEGDPITDIGYEYVQDANYYDNSMGLEIGAVATYSDSSYTSTLKSSFTKVGHYKVFRKIKDIPTDYPSYTKDSNVPQLDIYVHRKPIADFTLDWDYDSASSSYKTTWVDKSYDLDHQFSDPDKGITDRKIMYRKTSGDNVWHYAIPDNLTSGTYELRYTVKDLEGAWNDEITRFFTLSVEPPVQLKAKIRSISPPYETYNIPASEKIQVFEIITNYHEAHNLRISIYDINGLKLKDEALLFSSNIPNYNIKGNVYEWQTHDIEIPEIYQDDHYKVKLEAYAVSKPSIKTTLDLDFHVQTPVTIIGDVDELVLGEVAHITAHTNKYANKVNVVLFKDTSYQTTVSLNKSSNQLDDESITWENEFLISEVIPEDQYTFAFTAQTPSGNQASYQTQREVIALKIKKILIEGYWNHWRGQIDAFDQRMTFNPHRFLSYEKVKIRAEVIGEPDEVFLNFSPELEAMVYINKLGQTYRYQSEVGYEPTFPIQLSMKSGNSTLSIWEGEYILPLARETMDWQDIRLASPYSCAVTAIKGNKSNKLTIDDIEITGNIYDLLYHQPKYNN</sequence>
<evidence type="ECO:0000313" key="3">
    <source>
        <dbReference type="Proteomes" id="UP001158045"/>
    </source>
</evidence>
<reference evidence="2 3" key="1">
    <citation type="submission" date="2023-04" db="EMBL/GenBank/DDBJ databases">
        <title>Fusibacter bizertensis strain WBS, isolated from littoral bottom sediments of the Arctic seas - biochemical and genomic analysis.</title>
        <authorList>
            <person name="Brioukhanov A.L."/>
        </authorList>
    </citation>
    <scope>NUCLEOTIDE SEQUENCE [LARGE SCALE GENOMIC DNA]</scope>
    <source>
        <strain evidence="2 3">WBS</strain>
    </source>
</reference>
<name>A0ABT6NG94_9FIRM</name>
<protein>
    <submittedName>
        <fullName evidence="2">Uncharacterized protein</fullName>
    </submittedName>
</protein>
<accession>A0ABT6NG94</accession>
<comment type="caution">
    <text evidence="2">The sequence shown here is derived from an EMBL/GenBank/DDBJ whole genome shotgun (WGS) entry which is preliminary data.</text>
</comment>
<feature type="region of interest" description="Disordered" evidence="1">
    <location>
        <begin position="898"/>
        <end position="920"/>
    </location>
</feature>
<dbReference type="EMBL" id="JARYZI010000012">
    <property type="protein sequence ID" value="MDH8679436.1"/>
    <property type="molecule type" value="Genomic_DNA"/>
</dbReference>